<keyword evidence="5" id="KW-1133">Transmembrane helix</keyword>
<protein>
    <recommendedName>
        <fullName evidence="6">HTH araC/xylS-type domain-containing protein</fullName>
    </recommendedName>
</protein>
<keyword evidence="4" id="KW-0802">TPR repeat</keyword>
<dbReference type="PANTHER" id="PTHR43280">
    <property type="entry name" value="ARAC-FAMILY TRANSCRIPTIONAL REGULATOR"/>
    <property type="match status" value="1"/>
</dbReference>
<accession>A0A917I2M2</accession>
<dbReference type="Pfam" id="PF13424">
    <property type="entry name" value="TPR_12"/>
    <property type="match status" value="1"/>
</dbReference>
<keyword evidence="1" id="KW-0805">Transcription regulation</keyword>
<dbReference type="SUPFAM" id="SSF48452">
    <property type="entry name" value="TPR-like"/>
    <property type="match status" value="1"/>
</dbReference>
<reference evidence="7" key="2">
    <citation type="submission" date="2020-09" db="EMBL/GenBank/DDBJ databases">
        <authorList>
            <person name="Sun Q."/>
            <person name="Zhou Y."/>
        </authorList>
    </citation>
    <scope>NUCLEOTIDE SEQUENCE</scope>
    <source>
        <strain evidence="7">CGMCC 1.12195</strain>
    </source>
</reference>
<evidence type="ECO:0000259" key="6">
    <source>
        <dbReference type="PROSITE" id="PS01124"/>
    </source>
</evidence>
<evidence type="ECO:0000256" key="3">
    <source>
        <dbReference type="ARBA" id="ARBA00023163"/>
    </source>
</evidence>
<dbReference type="GO" id="GO:0003700">
    <property type="term" value="F:DNA-binding transcription factor activity"/>
    <property type="evidence" value="ECO:0007669"/>
    <property type="project" value="InterPro"/>
</dbReference>
<dbReference type="SUPFAM" id="SSF46689">
    <property type="entry name" value="Homeodomain-like"/>
    <property type="match status" value="1"/>
</dbReference>
<reference evidence="7" key="1">
    <citation type="journal article" date="2014" name="Int. J. Syst. Evol. Microbiol.">
        <title>Complete genome sequence of Corynebacterium casei LMG S-19264T (=DSM 44701T), isolated from a smear-ripened cheese.</title>
        <authorList>
            <consortium name="US DOE Joint Genome Institute (JGI-PGF)"/>
            <person name="Walter F."/>
            <person name="Albersmeier A."/>
            <person name="Kalinowski J."/>
            <person name="Ruckert C."/>
        </authorList>
    </citation>
    <scope>NUCLEOTIDE SEQUENCE</scope>
    <source>
        <strain evidence="7">CGMCC 1.12195</strain>
    </source>
</reference>
<dbReference type="Gene3D" id="1.25.40.10">
    <property type="entry name" value="Tetratricopeptide repeat domain"/>
    <property type="match status" value="2"/>
</dbReference>
<evidence type="ECO:0000313" key="7">
    <source>
        <dbReference type="EMBL" id="GGH05714.1"/>
    </source>
</evidence>
<dbReference type="AlphaFoldDB" id="A0A917I2M2"/>
<dbReference type="InterPro" id="IPR019734">
    <property type="entry name" value="TPR_rpt"/>
</dbReference>
<comment type="caution">
    <text evidence="7">The sequence shown here is derived from an EMBL/GenBank/DDBJ whole genome shotgun (WGS) entry which is preliminary data.</text>
</comment>
<dbReference type="PROSITE" id="PS50005">
    <property type="entry name" value="TPR"/>
    <property type="match status" value="1"/>
</dbReference>
<feature type="repeat" description="TPR" evidence="4">
    <location>
        <begin position="235"/>
        <end position="268"/>
    </location>
</feature>
<dbReference type="InterPro" id="IPR018060">
    <property type="entry name" value="HTH_AraC"/>
</dbReference>
<dbReference type="PANTHER" id="PTHR43280:SF2">
    <property type="entry name" value="HTH-TYPE TRANSCRIPTIONAL REGULATOR EXSA"/>
    <property type="match status" value="1"/>
</dbReference>
<dbReference type="SMART" id="SM00342">
    <property type="entry name" value="HTH_ARAC"/>
    <property type="match status" value="1"/>
</dbReference>
<dbReference type="InterPro" id="IPR009057">
    <property type="entry name" value="Homeodomain-like_sf"/>
</dbReference>
<dbReference type="SMART" id="SM00028">
    <property type="entry name" value="TPR"/>
    <property type="match status" value="2"/>
</dbReference>
<evidence type="ECO:0000256" key="1">
    <source>
        <dbReference type="ARBA" id="ARBA00023015"/>
    </source>
</evidence>
<dbReference type="Proteomes" id="UP000660862">
    <property type="component" value="Unassembled WGS sequence"/>
</dbReference>
<evidence type="ECO:0000313" key="8">
    <source>
        <dbReference type="Proteomes" id="UP000660862"/>
    </source>
</evidence>
<dbReference type="GO" id="GO:0043565">
    <property type="term" value="F:sequence-specific DNA binding"/>
    <property type="evidence" value="ECO:0007669"/>
    <property type="project" value="InterPro"/>
</dbReference>
<keyword evidence="3" id="KW-0804">Transcription</keyword>
<dbReference type="Gene3D" id="1.10.10.60">
    <property type="entry name" value="Homeodomain-like"/>
    <property type="match status" value="1"/>
</dbReference>
<dbReference type="Pfam" id="PF12833">
    <property type="entry name" value="HTH_18"/>
    <property type="match status" value="1"/>
</dbReference>
<sequence length="521" mass="59688">MKQFLCYSITFLFSVQSLFSQTKDDEDFNRAFLQIYMHTASEDVDKALAAADSLYQQAGTDVHRIRSLMLISDMYHRMANRDSSIHYAVRAERIAEQVSDYAWQARICGVLSTQHRETGLFGAGRKYVEKGLKVIEKVKNPETVNQFKGQCFQELGFYDLEEREYREAITNFGKAAPFFVHLADSVVRNFALAQNDERLGLCHLELGAVDSARFYYGRALALEQKASEANTPIKGFIYSGLGRIHLAGKQYEQADSCFQQALAIAEATGFPNLKMSVYKNLAAYYRLTGDDEGYRRYSDEYLIQVMENTGKQKRYADHLLAQIQHQLINVTASNQTLIFTTAALIVLTGFGMGIYIRKQRKNERRYRAIIKTLKQTGLRASTDGQSAPVPTERERDIMPESTKQDLLRKLERFESSQQFTDRKISIAVLAGKMKTNTKYLSYIINNYRNKDFNGYINELRVNYIIGKMEADNRYLNYKISYLAEECGFATHSQFTTVFRNITGLSPSTFIAFLKKDERVEA</sequence>
<dbReference type="PROSITE" id="PS01124">
    <property type="entry name" value="HTH_ARAC_FAMILY_2"/>
    <property type="match status" value="1"/>
</dbReference>
<gene>
    <name evidence="7" type="ORF">GCM10007415_47690</name>
</gene>
<evidence type="ECO:0000256" key="2">
    <source>
        <dbReference type="ARBA" id="ARBA00023125"/>
    </source>
</evidence>
<keyword evidence="8" id="KW-1185">Reference proteome</keyword>
<proteinExistence type="predicted"/>
<name>A0A917I2M2_9SPHI</name>
<dbReference type="RefSeq" id="WP_188508665.1">
    <property type="nucleotide sequence ID" value="NZ_BMER01000008.1"/>
</dbReference>
<dbReference type="EMBL" id="BMER01000008">
    <property type="protein sequence ID" value="GGH05714.1"/>
    <property type="molecule type" value="Genomic_DNA"/>
</dbReference>
<evidence type="ECO:0000256" key="5">
    <source>
        <dbReference type="SAM" id="Phobius"/>
    </source>
</evidence>
<organism evidence="7 8">
    <name type="scientific">Parapedobacter pyrenivorans</name>
    <dbReference type="NCBI Taxonomy" id="1305674"/>
    <lineage>
        <taxon>Bacteria</taxon>
        <taxon>Pseudomonadati</taxon>
        <taxon>Bacteroidota</taxon>
        <taxon>Sphingobacteriia</taxon>
        <taxon>Sphingobacteriales</taxon>
        <taxon>Sphingobacteriaceae</taxon>
        <taxon>Parapedobacter</taxon>
    </lineage>
</organism>
<keyword evidence="2" id="KW-0238">DNA-binding</keyword>
<feature type="domain" description="HTH araC/xylS-type" evidence="6">
    <location>
        <begin position="404"/>
        <end position="512"/>
    </location>
</feature>
<evidence type="ECO:0000256" key="4">
    <source>
        <dbReference type="PROSITE-ProRule" id="PRU00339"/>
    </source>
</evidence>
<feature type="transmembrane region" description="Helical" evidence="5">
    <location>
        <begin position="337"/>
        <end position="356"/>
    </location>
</feature>
<keyword evidence="5" id="KW-0472">Membrane</keyword>
<dbReference type="InterPro" id="IPR011990">
    <property type="entry name" value="TPR-like_helical_dom_sf"/>
</dbReference>
<keyword evidence="5" id="KW-0812">Transmembrane</keyword>